<dbReference type="RefSeq" id="WP_076523305.1">
    <property type="nucleotide sequence ID" value="NZ_CP048103.1"/>
</dbReference>
<comment type="catalytic activity">
    <reaction evidence="7 8 9">
        <text>alpha-D-glucose 6-phosphate = beta-D-fructose 6-phosphate</text>
        <dbReference type="Rhea" id="RHEA:11816"/>
        <dbReference type="ChEBI" id="CHEBI:57634"/>
        <dbReference type="ChEBI" id="CHEBI:58225"/>
        <dbReference type="EC" id="5.3.1.9"/>
    </reaction>
</comment>
<dbReference type="PROSITE" id="PS51463">
    <property type="entry name" value="P_GLUCOSE_ISOMERASE_3"/>
    <property type="match status" value="1"/>
</dbReference>
<dbReference type="PANTHER" id="PTHR11469:SF1">
    <property type="entry name" value="GLUCOSE-6-PHOSPHATE ISOMERASE"/>
    <property type="match status" value="1"/>
</dbReference>
<comment type="similarity">
    <text evidence="2 8 9">Belongs to the GPI family.</text>
</comment>
<keyword evidence="3 8" id="KW-0312">Gluconeogenesis</keyword>
<comment type="function">
    <text evidence="8">Catalyzes the reversible isomerization of glucose-6-phosphate to fructose-6-phosphate.</text>
</comment>
<dbReference type="Proteomes" id="UP000186795">
    <property type="component" value="Unassembled WGS sequence"/>
</dbReference>
<evidence type="ECO:0000256" key="9">
    <source>
        <dbReference type="RuleBase" id="RU000612"/>
    </source>
</evidence>
<comment type="subcellular location">
    <subcellularLocation>
        <location evidence="8">Cytoplasm</location>
    </subcellularLocation>
</comment>
<evidence type="ECO:0000256" key="3">
    <source>
        <dbReference type="ARBA" id="ARBA00022432"/>
    </source>
</evidence>
<evidence type="ECO:0000313" key="10">
    <source>
        <dbReference type="EMBL" id="SIS43757.1"/>
    </source>
</evidence>
<dbReference type="SUPFAM" id="SSF53697">
    <property type="entry name" value="SIS domain"/>
    <property type="match status" value="1"/>
</dbReference>
<dbReference type="Gene3D" id="3.40.50.10490">
    <property type="entry name" value="Glucose-6-phosphate isomerase like protein, domain 1"/>
    <property type="match status" value="3"/>
</dbReference>
<dbReference type="GO" id="GO:0005829">
    <property type="term" value="C:cytosol"/>
    <property type="evidence" value="ECO:0007669"/>
    <property type="project" value="TreeGrafter"/>
</dbReference>
<keyword evidence="11" id="KW-1185">Reference proteome</keyword>
<dbReference type="InterPro" id="IPR035476">
    <property type="entry name" value="SIS_PGI_1"/>
</dbReference>
<dbReference type="UniPathway" id="UPA00109">
    <property type="reaction ID" value="UER00181"/>
</dbReference>
<name>A0A1N7J3D8_9BACL</name>
<keyword evidence="5 8" id="KW-0324">Glycolysis</keyword>
<dbReference type="Pfam" id="PF00342">
    <property type="entry name" value="PGI"/>
    <property type="match status" value="1"/>
</dbReference>
<dbReference type="AlphaFoldDB" id="A0A1N7J3D8"/>
<dbReference type="CDD" id="cd05016">
    <property type="entry name" value="SIS_PGI_2"/>
    <property type="match status" value="1"/>
</dbReference>
<protein>
    <recommendedName>
        <fullName evidence="8">Glucose-6-phosphate isomerase</fullName>
        <shortName evidence="8">GPI</shortName>
        <ecNumber evidence="8">5.3.1.9</ecNumber>
    </recommendedName>
    <alternativeName>
        <fullName evidence="8">Phosphoglucose isomerase</fullName>
        <shortName evidence="8">PGI</shortName>
    </alternativeName>
    <alternativeName>
        <fullName evidence="8">Phosphohexose isomerase</fullName>
        <shortName evidence="8">PHI</shortName>
    </alternativeName>
</protein>
<evidence type="ECO:0000256" key="5">
    <source>
        <dbReference type="ARBA" id="ARBA00023152"/>
    </source>
</evidence>
<comment type="pathway">
    <text evidence="1 8 9">Carbohydrate degradation; glycolysis; D-glyceraldehyde 3-phosphate and glycerone phosphate from D-glucose: step 2/4.</text>
</comment>
<dbReference type="PROSITE" id="PS00174">
    <property type="entry name" value="P_GLUCOSE_ISOMERASE_2"/>
    <property type="match status" value="1"/>
</dbReference>
<gene>
    <name evidence="8" type="primary">pgi</name>
    <name evidence="10" type="ORF">SAMN05421790_101667</name>
</gene>
<keyword evidence="6 8" id="KW-0413">Isomerase</keyword>
<accession>A0A1N7J3D8</accession>
<dbReference type="OrthoDB" id="140919at2"/>
<evidence type="ECO:0000256" key="6">
    <source>
        <dbReference type="ARBA" id="ARBA00023235"/>
    </source>
</evidence>
<dbReference type="GO" id="GO:0051156">
    <property type="term" value="P:glucose 6-phosphate metabolic process"/>
    <property type="evidence" value="ECO:0007669"/>
    <property type="project" value="TreeGrafter"/>
</dbReference>
<sequence>MGKGLRFDYSSALAFFGPHELEQMAPAVQMAHDQLHGRSGAGREVLGWIDLPETYDREEFKRIRIAADKIRSDSDALVVIGIGGSYLGARAALEMLTHTYYNEQPPGERRGPEIHFAGNHLSSTGLVHLLQHLKGKRVSLNVISKSGTTTEPAIAFRILKEWMEQQYGREGARKRIYATTDRKRGALKQLAETEGYETFVIPDDVGGRYSVLTAVGLLPIAAAGIDLDQMMAGAREAGVAFGAPDLMENDAYQYAAIRNILYRKGKHVELLVHYEPALQYFSEWWKQLFGESEGKDGKGIFPASVQFTTDLHSMGQYIQEGHRNLFETVIQVEQPSESLTIGKDPDNLDGLNYLAGRTMDEVNRKALEATMLAHTDGGVPNLRLRIPEISPFNFGEMVYFFEKACGISGYLMGVNPFDQPGVEAYKRNMFALLGKPGFEGEGEKLNRRLNP</sequence>
<dbReference type="NCBIfam" id="NF010697">
    <property type="entry name" value="PRK14097.1"/>
    <property type="match status" value="1"/>
</dbReference>
<organism evidence="10 11">
    <name type="scientific">Kroppenstedtia eburnea</name>
    <dbReference type="NCBI Taxonomy" id="714067"/>
    <lineage>
        <taxon>Bacteria</taxon>
        <taxon>Bacillati</taxon>
        <taxon>Bacillota</taxon>
        <taxon>Bacilli</taxon>
        <taxon>Bacillales</taxon>
        <taxon>Thermoactinomycetaceae</taxon>
        <taxon>Kroppenstedtia</taxon>
    </lineage>
</organism>
<evidence type="ECO:0000256" key="7">
    <source>
        <dbReference type="ARBA" id="ARBA00029321"/>
    </source>
</evidence>
<dbReference type="PRINTS" id="PR00662">
    <property type="entry name" value="G6PISOMERASE"/>
</dbReference>
<dbReference type="EC" id="5.3.1.9" evidence="8"/>
<comment type="pathway">
    <text evidence="8">Carbohydrate biosynthesis; gluconeogenesis.</text>
</comment>
<dbReference type="FunFam" id="3.40.50.10490:FF:000016">
    <property type="entry name" value="Glucose-6-phosphate isomerase"/>
    <property type="match status" value="1"/>
</dbReference>
<feature type="active site" evidence="8">
    <location>
        <position position="426"/>
    </location>
</feature>
<dbReference type="EMBL" id="FTOD01000001">
    <property type="protein sequence ID" value="SIS43757.1"/>
    <property type="molecule type" value="Genomic_DNA"/>
</dbReference>
<evidence type="ECO:0000313" key="11">
    <source>
        <dbReference type="Proteomes" id="UP000186795"/>
    </source>
</evidence>
<dbReference type="HAMAP" id="MF_00473">
    <property type="entry name" value="G6P_isomerase"/>
    <property type="match status" value="1"/>
</dbReference>
<evidence type="ECO:0000256" key="8">
    <source>
        <dbReference type="HAMAP-Rule" id="MF_00473"/>
    </source>
</evidence>
<dbReference type="UniPathway" id="UPA00138"/>
<dbReference type="InterPro" id="IPR046348">
    <property type="entry name" value="SIS_dom_sf"/>
</dbReference>
<proteinExistence type="inferred from homology"/>
<dbReference type="FunFam" id="3.40.50.10490:FF:000015">
    <property type="entry name" value="Glucose-6-phosphate isomerase"/>
    <property type="match status" value="1"/>
</dbReference>
<dbReference type="CDD" id="cd05015">
    <property type="entry name" value="SIS_PGI_1"/>
    <property type="match status" value="1"/>
</dbReference>
<dbReference type="GO" id="GO:0004347">
    <property type="term" value="F:glucose-6-phosphate isomerase activity"/>
    <property type="evidence" value="ECO:0007669"/>
    <property type="project" value="UniProtKB-UniRule"/>
</dbReference>
<evidence type="ECO:0000256" key="1">
    <source>
        <dbReference type="ARBA" id="ARBA00004926"/>
    </source>
</evidence>
<dbReference type="GO" id="GO:0048029">
    <property type="term" value="F:monosaccharide binding"/>
    <property type="evidence" value="ECO:0007669"/>
    <property type="project" value="TreeGrafter"/>
</dbReference>
<dbReference type="GO" id="GO:0006096">
    <property type="term" value="P:glycolytic process"/>
    <property type="evidence" value="ECO:0007669"/>
    <property type="project" value="UniProtKB-UniRule"/>
</dbReference>
<dbReference type="PANTHER" id="PTHR11469">
    <property type="entry name" value="GLUCOSE-6-PHOSPHATE ISOMERASE"/>
    <property type="match status" value="1"/>
</dbReference>
<dbReference type="InterPro" id="IPR018189">
    <property type="entry name" value="Phosphoglucose_isomerase_CS"/>
</dbReference>
<dbReference type="InterPro" id="IPR001672">
    <property type="entry name" value="G6P_Isomerase"/>
</dbReference>
<evidence type="ECO:0000256" key="2">
    <source>
        <dbReference type="ARBA" id="ARBA00006604"/>
    </source>
</evidence>
<dbReference type="GO" id="GO:0006094">
    <property type="term" value="P:gluconeogenesis"/>
    <property type="evidence" value="ECO:0007669"/>
    <property type="project" value="UniProtKB-UniRule"/>
</dbReference>
<dbReference type="PROSITE" id="PS00765">
    <property type="entry name" value="P_GLUCOSE_ISOMERASE_1"/>
    <property type="match status" value="1"/>
</dbReference>
<feature type="active site" description="Proton donor" evidence="8">
    <location>
        <position position="291"/>
    </location>
</feature>
<dbReference type="InterPro" id="IPR035482">
    <property type="entry name" value="SIS_PGI_2"/>
</dbReference>
<keyword evidence="4 8" id="KW-0963">Cytoplasm</keyword>
<comment type="caution">
    <text evidence="8">Lacks conserved residue(s) required for the propagation of feature annotation.</text>
</comment>
<reference evidence="11" key="1">
    <citation type="submission" date="2017-01" db="EMBL/GenBank/DDBJ databases">
        <authorList>
            <person name="Varghese N."/>
            <person name="Submissions S."/>
        </authorList>
    </citation>
    <scope>NUCLEOTIDE SEQUENCE [LARGE SCALE GENOMIC DNA]</scope>
    <source>
        <strain evidence="11">DSM 45196</strain>
    </source>
</reference>
<evidence type="ECO:0000256" key="4">
    <source>
        <dbReference type="ARBA" id="ARBA00022490"/>
    </source>
</evidence>
<dbReference type="GO" id="GO:0097367">
    <property type="term" value="F:carbohydrate derivative binding"/>
    <property type="evidence" value="ECO:0007669"/>
    <property type="project" value="InterPro"/>
</dbReference>